<dbReference type="InterPro" id="IPR058031">
    <property type="entry name" value="AAA_lid_NorR"/>
</dbReference>
<dbReference type="OrthoDB" id="9154941at2"/>
<dbReference type="SUPFAM" id="SSF52172">
    <property type="entry name" value="CheY-like"/>
    <property type="match status" value="1"/>
</dbReference>
<keyword evidence="4" id="KW-0805">Transcription regulation</keyword>
<feature type="modified residue" description="4-aspartylphosphate" evidence="8">
    <location>
        <position position="47"/>
    </location>
</feature>
<evidence type="ECO:0000313" key="12">
    <source>
        <dbReference type="Proteomes" id="UP000229730"/>
    </source>
</evidence>
<dbReference type="InterPro" id="IPR025943">
    <property type="entry name" value="Sigma_54_int_dom_ATP-bd_2"/>
</dbReference>
<dbReference type="Pfam" id="PF00158">
    <property type="entry name" value="Sigma54_activat"/>
    <property type="match status" value="1"/>
</dbReference>
<dbReference type="InterPro" id="IPR011006">
    <property type="entry name" value="CheY-like_superfamily"/>
</dbReference>
<accession>A0A2G4YQP1</accession>
<proteinExistence type="predicted"/>
<dbReference type="GO" id="GO:0043565">
    <property type="term" value="F:sequence-specific DNA binding"/>
    <property type="evidence" value="ECO:0007669"/>
    <property type="project" value="InterPro"/>
</dbReference>
<dbReference type="Gene3D" id="3.40.50.300">
    <property type="entry name" value="P-loop containing nucleotide triphosphate hydrolases"/>
    <property type="match status" value="1"/>
</dbReference>
<dbReference type="PROSITE" id="PS00676">
    <property type="entry name" value="SIGMA54_INTERACT_2"/>
    <property type="match status" value="1"/>
</dbReference>
<keyword evidence="5" id="KW-0238">DNA-binding</keyword>
<dbReference type="Gene3D" id="3.40.50.2300">
    <property type="match status" value="1"/>
</dbReference>
<dbReference type="InterPro" id="IPR009057">
    <property type="entry name" value="Homeodomain-like_sf"/>
</dbReference>
<evidence type="ECO:0000256" key="5">
    <source>
        <dbReference type="ARBA" id="ARBA00023125"/>
    </source>
</evidence>
<feature type="domain" description="Response regulatory" evidence="10">
    <location>
        <begin position="1"/>
        <end position="117"/>
    </location>
</feature>
<keyword evidence="6" id="KW-0010">Activator</keyword>
<dbReference type="EMBL" id="PDEM01000024">
    <property type="protein sequence ID" value="PHZ84639.1"/>
    <property type="molecule type" value="Genomic_DNA"/>
</dbReference>
<keyword evidence="1" id="KW-0547">Nucleotide-binding</keyword>
<dbReference type="GO" id="GO:0005524">
    <property type="term" value="F:ATP binding"/>
    <property type="evidence" value="ECO:0007669"/>
    <property type="project" value="UniProtKB-KW"/>
</dbReference>
<evidence type="ECO:0000256" key="4">
    <source>
        <dbReference type="ARBA" id="ARBA00023015"/>
    </source>
</evidence>
<dbReference type="SUPFAM" id="SSF46689">
    <property type="entry name" value="Homeodomain-like"/>
    <property type="match status" value="1"/>
</dbReference>
<dbReference type="Gene3D" id="1.10.10.60">
    <property type="entry name" value="Homeodomain-like"/>
    <property type="match status" value="1"/>
</dbReference>
<dbReference type="InterPro" id="IPR002078">
    <property type="entry name" value="Sigma_54_int"/>
</dbReference>
<keyword evidence="8" id="KW-0597">Phosphoprotein</keyword>
<dbReference type="PANTHER" id="PTHR32071">
    <property type="entry name" value="TRANSCRIPTIONAL REGULATORY PROTEIN"/>
    <property type="match status" value="1"/>
</dbReference>
<evidence type="ECO:0000256" key="2">
    <source>
        <dbReference type="ARBA" id="ARBA00022840"/>
    </source>
</evidence>
<dbReference type="InterPro" id="IPR002197">
    <property type="entry name" value="HTH_Fis"/>
</dbReference>
<sequence>MVDDDEDILIAARLLLKRHFANVTTAHRPDQILRILEKNTFDAVLLDMNFSLGENTGDEGLSWLKQIIDHDPTIIVIVITAHGGVALAVEAMKIGATDFITKPWQNEKLVSTLKTAVSLNKSRREARTLRHKTRELEQSLRPDEMIIGESGPMQDVMSLIHRAGPTDANVMILGENGVGKELIARELHRQSRRADAIFMAVDLGAINESLFESELFGHKKGAFTDAREDRIGRMQAAEGGTLFLDEIGNLPLTLQTKLLTALERRQVTPVGANKPVDINIRLISATNMAPERLTEDSLFRQDLRFRLNTVEIMVPPLRNRTADIPLLMDHFIRHYSRKYQQTPRPISPAALEALTCYNWPGNIRELRHGAERAVILAQGEMFEPWDFPLRVGTPAPVANEEVSLPLNTLNLDTVERTALEQAIKKHKGNISHAARELGITRASLYRRMEKHGL</sequence>
<gene>
    <name evidence="11" type="ORF">CRD36_11470</name>
</gene>
<evidence type="ECO:0000256" key="7">
    <source>
        <dbReference type="ARBA" id="ARBA00023163"/>
    </source>
</evidence>
<evidence type="ECO:0000256" key="1">
    <source>
        <dbReference type="ARBA" id="ARBA00022741"/>
    </source>
</evidence>
<evidence type="ECO:0000313" key="11">
    <source>
        <dbReference type="EMBL" id="PHZ84639.1"/>
    </source>
</evidence>
<dbReference type="InParanoid" id="A0A2G4YQP1"/>
<dbReference type="InterPro" id="IPR027417">
    <property type="entry name" value="P-loop_NTPase"/>
</dbReference>
<dbReference type="InterPro" id="IPR003593">
    <property type="entry name" value="AAA+_ATPase"/>
</dbReference>
<dbReference type="Pfam" id="PF02954">
    <property type="entry name" value="HTH_8"/>
    <property type="match status" value="1"/>
</dbReference>
<organism evidence="11 12">
    <name type="scientific">Paremcibacter congregatus</name>
    <dbReference type="NCBI Taxonomy" id="2043170"/>
    <lineage>
        <taxon>Bacteria</taxon>
        <taxon>Pseudomonadati</taxon>
        <taxon>Pseudomonadota</taxon>
        <taxon>Alphaproteobacteria</taxon>
        <taxon>Emcibacterales</taxon>
        <taxon>Emcibacteraceae</taxon>
        <taxon>Paremcibacter</taxon>
    </lineage>
</organism>
<dbReference type="AlphaFoldDB" id="A0A2G4YQP1"/>
<protein>
    <submittedName>
        <fullName evidence="11">Sigma-54-dependent Fis family transcriptional regulator</fullName>
    </submittedName>
</protein>
<dbReference type="Pfam" id="PF25601">
    <property type="entry name" value="AAA_lid_14"/>
    <property type="match status" value="1"/>
</dbReference>
<dbReference type="InterPro" id="IPR001789">
    <property type="entry name" value="Sig_transdc_resp-reg_receiver"/>
</dbReference>
<dbReference type="Pfam" id="PF00072">
    <property type="entry name" value="Response_reg"/>
    <property type="match status" value="1"/>
</dbReference>
<keyword evidence="7" id="KW-0804">Transcription</keyword>
<name>A0A2G4YQP1_9PROT</name>
<dbReference type="FunFam" id="3.40.50.300:FF:000006">
    <property type="entry name" value="DNA-binding transcriptional regulator NtrC"/>
    <property type="match status" value="1"/>
</dbReference>
<evidence type="ECO:0000259" key="9">
    <source>
        <dbReference type="PROSITE" id="PS50045"/>
    </source>
</evidence>
<dbReference type="InterPro" id="IPR025944">
    <property type="entry name" value="Sigma_54_int_dom_CS"/>
</dbReference>
<dbReference type="GO" id="GO:0006355">
    <property type="term" value="P:regulation of DNA-templated transcription"/>
    <property type="evidence" value="ECO:0007669"/>
    <property type="project" value="InterPro"/>
</dbReference>
<comment type="caution">
    <text evidence="11">The sequence shown here is derived from an EMBL/GenBank/DDBJ whole genome shotgun (WGS) entry which is preliminary data.</text>
</comment>
<evidence type="ECO:0000259" key="10">
    <source>
        <dbReference type="PROSITE" id="PS50110"/>
    </source>
</evidence>
<dbReference type="PROSITE" id="PS50045">
    <property type="entry name" value="SIGMA54_INTERACT_4"/>
    <property type="match status" value="1"/>
</dbReference>
<keyword evidence="3" id="KW-0902">Two-component regulatory system</keyword>
<evidence type="ECO:0000256" key="8">
    <source>
        <dbReference type="PROSITE-ProRule" id="PRU00169"/>
    </source>
</evidence>
<dbReference type="SMART" id="SM00382">
    <property type="entry name" value="AAA"/>
    <property type="match status" value="1"/>
</dbReference>
<dbReference type="CDD" id="cd00009">
    <property type="entry name" value="AAA"/>
    <property type="match status" value="1"/>
</dbReference>
<keyword evidence="2" id="KW-0067">ATP-binding</keyword>
<dbReference type="PANTHER" id="PTHR32071:SF113">
    <property type="entry name" value="ALGINATE BIOSYNTHESIS TRANSCRIPTIONAL REGULATORY PROTEIN ALGB"/>
    <property type="match status" value="1"/>
</dbReference>
<dbReference type="Proteomes" id="UP000229730">
    <property type="component" value="Unassembled WGS sequence"/>
</dbReference>
<dbReference type="GO" id="GO:0000160">
    <property type="term" value="P:phosphorelay signal transduction system"/>
    <property type="evidence" value="ECO:0007669"/>
    <property type="project" value="UniProtKB-KW"/>
</dbReference>
<dbReference type="PRINTS" id="PR01590">
    <property type="entry name" value="HTHFIS"/>
</dbReference>
<dbReference type="Gene3D" id="1.10.8.60">
    <property type="match status" value="1"/>
</dbReference>
<evidence type="ECO:0000256" key="3">
    <source>
        <dbReference type="ARBA" id="ARBA00023012"/>
    </source>
</evidence>
<reference evidence="11 12" key="1">
    <citation type="submission" date="2017-10" db="EMBL/GenBank/DDBJ databases">
        <title>Frigbacter circumglobatus gen. nov. sp. nov., isolated from sediment cultured in situ.</title>
        <authorList>
            <person name="Zhao Z."/>
        </authorList>
    </citation>
    <scope>NUCLEOTIDE SEQUENCE [LARGE SCALE GENOMIC DNA]</scope>
    <source>
        <strain evidence="11 12">ZYL</strain>
    </source>
</reference>
<dbReference type="SUPFAM" id="SSF52540">
    <property type="entry name" value="P-loop containing nucleoside triphosphate hydrolases"/>
    <property type="match status" value="1"/>
</dbReference>
<keyword evidence="12" id="KW-1185">Reference proteome</keyword>
<dbReference type="PROSITE" id="PS00688">
    <property type="entry name" value="SIGMA54_INTERACT_3"/>
    <property type="match status" value="1"/>
</dbReference>
<evidence type="ECO:0000256" key="6">
    <source>
        <dbReference type="ARBA" id="ARBA00023159"/>
    </source>
</evidence>
<dbReference type="SMART" id="SM00448">
    <property type="entry name" value="REC"/>
    <property type="match status" value="1"/>
</dbReference>
<feature type="domain" description="Sigma-54 factor interaction" evidence="9">
    <location>
        <begin position="146"/>
        <end position="375"/>
    </location>
</feature>
<dbReference type="PROSITE" id="PS50110">
    <property type="entry name" value="RESPONSE_REGULATORY"/>
    <property type="match status" value="1"/>
</dbReference>